<dbReference type="EMBL" id="JAHQIW010001077">
    <property type="protein sequence ID" value="KAJ1351452.1"/>
    <property type="molecule type" value="Genomic_DNA"/>
</dbReference>
<organism evidence="1 2">
    <name type="scientific">Parelaphostrongylus tenuis</name>
    <name type="common">Meningeal worm</name>
    <dbReference type="NCBI Taxonomy" id="148309"/>
    <lineage>
        <taxon>Eukaryota</taxon>
        <taxon>Metazoa</taxon>
        <taxon>Ecdysozoa</taxon>
        <taxon>Nematoda</taxon>
        <taxon>Chromadorea</taxon>
        <taxon>Rhabditida</taxon>
        <taxon>Rhabditina</taxon>
        <taxon>Rhabditomorpha</taxon>
        <taxon>Strongyloidea</taxon>
        <taxon>Metastrongylidae</taxon>
        <taxon>Parelaphostrongylus</taxon>
    </lineage>
</organism>
<protein>
    <submittedName>
        <fullName evidence="1">Uncharacterized protein</fullName>
    </submittedName>
</protein>
<accession>A0AAD5M3F6</accession>
<name>A0AAD5M3F6_PARTN</name>
<reference evidence="1" key="1">
    <citation type="submission" date="2021-06" db="EMBL/GenBank/DDBJ databases">
        <title>Parelaphostrongylus tenuis whole genome reference sequence.</title>
        <authorList>
            <person name="Garwood T.J."/>
            <person name="Larsen P.A."/>
            <person name="Fountain-Jones N.M."/>
            <person name="Garbe J.R."/>
            <person name="Macchietto M.G."/>
            <person name="Kania S.A."/>
            <person name="Gerhold R.W."/>
            <person name="Richards J.E."/>
            <person name="Wolf T.M."/>
        </authorList>
    </citation>
    <scope>NUCLEOTIDE SEQUENCE</scope>
    <source>
        <strain evidence="1">MNPRO001-30</strain>
        <tissue evidence="1">Meninges</tissue>
    </source>
</reference>
<dbReference type="Proteomes" id="UP001196413">
    <property type="component" value="Unassembled WGS sequence"/>
</dbReference>
<comment type="caution">
    <text evidence="1">The sequence shown here is derived from an EMBL/GenBank/DDBJ whole genome shotgun (WGS) entry which is preliminary data.</text>
</comment>
<sequence length="120" mass="13175">MRISTSIFSVARAVLSGEKGAAFLAAVDARLAACRCGDAINGHQRVPYWDGICQASDLVQQKRNEIEQLDALMTCKAEVLPSSESASHSYTCRSFEALINLVSKDCAFVERQRIICSFEK</sequence>
<dbReference type="AlphaFoldDB" id="A0AAD5M3F6"/>
<evidence type="ECO:0000313" key="2">
    <source>
        <dbReference type="Proteomes" id="UP001196413"/>
    </source>
</evidence>
<keyword evidence="2" id="KW-1185">Reference proteome</keyword>
<gene>
    <name evidence="1" type="ORF">KIN20_007455</name>
</gene>
<evidence type="ECO:0000313" key="1">
    <source>
        <dbReference type="EMBL" id="KAJ1351452.1"/>
    </source>
</evidence>
<proteinExistence type="predicted"/>